<gene>
    <name evidence="6" type="ORF">F2Q70_00000774</name>
</gene>
<dbReference type="PANTHER" id="PTHR24209:SF32">
    <property type="entry name" value="PROTEIN DA1-RELATED 3"/>
    <property type="match status" value="1"/>
</dbReference>
<feature type="region of interest" description="Disordered" evidence="4">
    <location>
        <begin position="1"/>
        <end position="79"/>
    </location>
</feature>
<name>A0A8S9IUE7_BRACR</name>
<evidence type="ECO:0000259" key="5">
    <source>
        <dbReference type="PROSITE" id="PS50023"/>
    </source>
</evidence>
<keyword evidence="2 3" id="KW-0862">Zinc</keyword>
<feature type="domain" description="LIM zinc-binding" evidence="5">
    <location>
        <begin position="119"/>
        <end position="179"/>
    </location>
</feature>
<dbReference type="AlphaFoldDB" id="A0A8S9IUE7"/>
<dbReference type="SUPFAM" id="SSF57716">
    <property type="entry name" value="Glucocorticoid receptor-like (DNA-binding domain)"/>
    <property type="match status" value="1"/>
</dbReference>
<dbReference type="PANTHER" id="PTHR24209">
    <property type="entry name" value="PROTEIN DA1-RELATED 2"/>
    <property type="match status" value="1"/>
</dbReference>
<feature type="compositionally biased region" description="Acidic residues" evidence="4">
    <location>
        <begin position="50"/>
        <end position="61"/>
    </location>
</feature>
<evidence type="ECO:0000256" key="4">
    <source>
        <dbReference type="SAM" id="MobiDB-lite"/>
    </source>
</evidence>
<evidence type="ECO:0000313" key="6">
    <source>
        <dbReference type="EMBL" id="KAF2573620.1"/>
    </source>
</evidence>
<reference evidence="6" key="1">
    <citation type="submission" date="2019-12" db="EMBL/GenBank/DDBJ databases">
        <title>Genome sequencing and annotation of Brassica cretica.</title>
        <authorList>
            <person name="Studholme D.J."/>
            <person name="Sarris P.F."/>
        </authorList>
    </citation>
    <scope>NUCLEOTIDE SEQUENCE</scope>
    <source>
        <strain evidence="6">PFS-102/07</strain>
        <tissue evidence="6">Leaf</tissue>
    </source>
</reference>
<dbReference type="Gene3D" id="2.10.110.10">
    <property type="entry name" value="Cysteine Rich Protein"/>
    <property type="match status" value="1"/>
</dbReference>
<dbReference type="EMBL" id="QGKY02001015">
    <property type="protein sequence ID" value="KAF2573620.1"/>
    <property type="molecule type" value="Genomic_DNA"/>
</dbReference>
<accession>A0A8S9IUE7</accession>
<dbReference type="GO" id="GO:0043130">
    <property type="term" value="F:ubiquitin binding"/>
    <property type="evidence" value="ECO:0007669"/>
    <property type="project" value="TreeGrafter"/>
</dbReference>
<feature type="compositionally biased region" description="Basic and acidic residues" evidence="4">
    <location>
        <begin position="66"/>
        <end position="79"/>
    </location>
</feature>
<evidence type="ECO:0000256" key="3">
    <source>
        <dbReference type="PROSITE-ProRule" id="PRU00125"/>
    </source>
</evidence>
<sequence>MGWFSCFSPSTKQDDPSERATEESLKQLEKEEAERRLQESKEESKREKVDDDDDDQVDTEQNDMNRATEESLKSFEKEEEKRIRLKESKEECKRKQVEEDKVQIKHSKDEEVNPPSPPMICNGCKSEIKDGLPVNAFGGLWHPQCLCCLYCHKPIAEDEISEEGIQFCEHPFWKEKYCPCHEGDGTAKCCSCERLEPKGTNFVMLGDDRWPPLLQPTAFPLILIKDLRTELSMRNIHYKKTHRIPTEVPTDTKVVGHL</sequence>
<protein>
    <recommendedName>
        <fullName evidence="5">LIM zinc-binding domain-containing protein</fullName>
    </recommendedName>
</protein>
<evidence type="ECO:0000256" key="2">
    <source>
        <dbReference type="ARBA" id="ARBA00022833"/>
    </source>
</evidence>
<proteinExistence type="predicted"/>
<dbReference type="PROSITE" id="PS00478">
    <property type="entry name" value="LIM_DOMAIN_1"/>
    <property type="match status" value="1"/>
</dbReference>
<keyword evidence="3" id="KW-0440">LIM domain</keyword>
<keyword evidence="1 3" id="KW-0479">Metal-binding</keyword>
<dbReference type="CDD" id="cd09396">
    <property type="entry name" value="LIM_DA1"/>
    <property type="match status" value="1"/>
</dbReference>
<comment type="caution">
    <text evidence="6">The sequence shown here is derived from an EMBL/GenBank/DDBJ whole genome shotgun (WGS) entry which is preliminary data.</text>
</comment>
<dbReference type="Pfam" id="PF00412">
    <property type="entry name" value="LIM"/>
    <property type="match status" value="1"/>
</dbReference>
<dbReference type="PROSITE" id="PS50023">
    <property type="entry name" value="LIM_DOMAIN_2"/>
    <property type="match status" value="1"/>
</dbReference>
<dbReference type="GO" id="GO:0046872">
    <property type="term" value="F:metal ion binding"/>
    <property type="evidence" value="ECO:0007669"/>
    <property type="project" value="UniProtKB-KW"/>
</dbReference>
<feature type="compositionally biased region" description="Basic and acidic residues" evidence="4">
    <location>
        <begin position="12"/>
        <end position="49"/>
    </location>
</feature>
<dbReference type="InterPro" id="IPR045218">
    <property type="entry name" value="DA1-like"/>
</dbReference>
<dbReference type="InterPro" id="IPR001781">
    <property type="entry name" value="Znf_LIM"/>
</dbReference>
<organism evidence="6">
    <name type="scientific">Brassica cretica</name>
    <name type="common">Mustard</name>
    <dbReference type="NCBI Taxonomy" id="69181"/>
    <lineage>
        <taxon>Eukaryota</taxon>
        <taxon>Viridiplantae</taxon>
        <taxon>Streptophyta</taxon>
        <taxon>Embryophyta</taxon>
        <taxon>Tracheophyta</taxon>
        <taxon>Spermatophyta</taxon>
        <taxon>Magnoliopsida</taxon>
        <taxon>eudicotyledons</taxon>
        <taxon>Gunneridae</taxon>
        <taxon>Pentapetalae</taxon>
        <taxon>rosids</taxon>
        <taxon>malvids</taxon>
        <taxon>Brassicales</taxon>
        <taxon>Brassicaceae</taxon>
        <taxon>Brassiceae</taxon>
        <taxon>Brassica</taxon>
    </lineage>
</organism>
<dbReference type="SMART" id="SM00132">
    <property type="entry name" value="LIM"/>
    <property type="match status" value="1"/>
</dbReference>
<evidence type="ECO:0000256" key="1">
    <source>
        <dbReference type="ARBA" id="ARBA00022723"/>
    </source>
</evidence>